<sequence length="134" mass="15316">MDPLYFCFSHSSFTRLLFTHPQTLENKAATLSLPLIATAKILPSTIQTIQSIGNPKSIDAATTIIRFLINLQRRHFISALDSQLCFIDPSFAHRKCFQKCCNKKGDITCEICNQVWPFLVQNFNNLVIFLLKCY</sequence>
<name>A0A251S9P1_HELAN</name>
<evidence type="ECO:0000313" key="1">
    <source>
        <dbReference type="EMBL" id="OTF95569.1"/>
    </source>
</evidence>
<dbReference type="AlphaFoldDB" id="A0A251S9P1"/>
<gene>
    <name evidence="1" type="ORF">HannXRQ_Chr15g0484581</name>
</gene>
<dbReference type="InParanoid" id="A0A251S9P1"/>
<protein>
    <submittedName>
        <fullName evidence="1">Putative zinc finger, RING/FYVE/PHD-type</fullName>
    </submittedName>
</protein>
<dbReference type="Proteomes" id="UP000215914">
    <property type="component" value="Chromosome 15"/>
</dbReference>
<evidence type="ECO:0000313" key="2">
    <source>
        <dbReference type="Proteomes" id="UP000215914"/>
    </source>
</evidence>
<accession>A0A251S9P1</accession>
<proteinExistence type="predicted"/>
<keyword evidence="2" id="KW-1185">Reference proteome</keyword>
<dbReference type="EMBL" id="CM007904">
    <property type="protein sequence ID" value="OTF95569.1"/>
    <property type="molecule type" value="Genomic_DNA"/>
</dbReference>
<organism evidence="1 2">
    <name type="scientific">Helianthus annuus</name>
    <name type="common">Common sunflower</name>
    <dbReference type="NCBI Taxonomy" id="4232"/>
    <lineage>
        <taxon>Eukaryota</taxon>
        <taxon>Viridiplantae</taxon>
        <taxon>Streptophyta</taxon>
        <taxon>Embryophyta</taxon>
        <taxon>Tracheophyta</taxon>
        <taxon>Spermatophyta</taxon>
        <taxon>Magnoliopsida</taxon>
        <taxon>eudicotyledons</taxon>
        <taxon>Gunneridae</taxon>
        <taxon>Pentapetalae</taxon>
        <taxon>asterids</taxon>
        <taxon>campanulids</taxon>
        <taxon>Asterales</taxon>
        <taxon>Asteraceae</taxon>
        <taxon>Asteroideae</taxon>
        <taxon>Heliantheae alliance</taxon>
        <taxon>Heliantheae</taxon>
        <taxon>Helianthus</taxon>
    </lineage>
</organism>
<reference evidence="2" key="1">
    <citation type="journal article" date="2017" name="Nature">
        <title>The sunflower genome provides insights into oil metabolism, flowering and Asterid evolution.</title>
        <authorList>
            <person name="Badouin H."/>
            <person name="Gouzy J."/>
            <person name="Grassa C.J."/>
            <person name="Murat F."/>
            <person name="Staton S.E."/>
            <person name="Cottret L."/>
            <person name="Lelandais-Briere C."/>
            <person name="Owens G.L."/>
            <person name="Carrere S."/>
            <person name="Mayjonade B."/>
            <person name="Legrand L."/>
            <person name="Gill N."/>
            <person name="Kane N.C."/>
            <person name="Bowers J.E."/>
            <person name="Hubner S."/>
            <person name="Bellec A."/>
            <person name="Berard A."/>
            <person name="Berges H."/>
            <person name="Blanchet N."/>
            <person name="Boniface M.C."/>
            <person name="Brunel D."/>
            <person name="Catrice O."/>
            <person name="Chaidir N."/>
            <person name="Claudel C."/>
            <person name="Donnadieu C."/>
            <person name="Faraut T."/>
            <person name="Fievet G."/>
            <person name="Helmstetter N."/>
            <person name="King M."/>
            <person name="Knapp S.J."/>
            <person name="Lai Z."/>
            <person name="Le Paslier M.C."/>
            <person name="Lippi Y."/>
            <person name="Lorenzon L."/>
            <person name="Mandel J.R."/>
            <person name="Marage G."/>
            <person name="Marchand G."/>
            <person name="Marquand E."/>
            <person name="Bret-Mestries E."/>
            <person name="Morien E."/>
            <person name="Nambeesan S."/>
            <person name="Nguyen T."/>
            <person name="Pegot-Espagnet P."/>
            <person name="Pouilly N."/>
            <person name="Raftis F."/>
            <person name="Sallet E."/>
            <person name="Schiex T."/>
            <person name="Thomas J."/>
            <person name="Vandecasteele C."/>
            <person name="Vares D."/>
            <person name="Vear F."/>
            <person name="Vautrin S."/>
            <person name="Crespi M."/>
            <person name="Mangin B."/>
            <person name="Burke J.M."/>
            <person name="Salse J."/>
            <person name="Munos S."/>
            <person name="Vincourt P."/>
            <person name="Rieseberg L.H."/>
            <person name="Langlade N.B."/>
        </authorList>
    </citation>
    <scope>NUCLEOTIDE SEQUENCE [LARGE SCALE GENOMIC DNA]</scope>
    <source>
        <strain evidence="2">cv. SF193</strain>
    </source>
</reference>